<dbReference type="Gene3D" id="1.10.510.10">
    <property type="entry name" value="Transferase(Phosphotransferase) domain 1"/>
    <property type="match status" value="1"/>
</dbReference>
<dbReference type="GO" id="GO:0004674">
    <property type="term" value="F:protein serine/threonine kinase activity"/>
    <property type="evidence" value="ECO:0007669"/>
    <property type="project" value="TreeGrafter"/>
</dbReference>
<feature type="compositionally biased region" description="Low complexity" evidence="1">
    <location>
        <begin position="47"/>
        <end position="61"/>
    </location>
</feature>
<dbReference type="PANTHER" id="PTHR44167:SF24">
    <property type="entry name" value="SERINE_THREONINE-PROTEIN KINASE CHK2"/>
    <property type="match status" value="1"/>
</dbReference>
<dbReference type="InterPro" id="IPR000719">
    <property type="entry name" value="Prot_kinase_dom"/>
</dbReference>
<dbReference type="RefSeq" id="XP_002681027.1">
    <property type="nucleotide sequence ID" value="XM_002680981.1"/>
</dbReference>
<dbReference type="Gene3D" id="3.30.200.20">
    <property type="entry name" value="Phosphorylase Kinase, domain 1"/>
    <property type="match status" value="1"/>
</dbReference>
<dbReference type="GO" id="GO:0044773">
    <property type="term" value="P:mitotic DNA damage checkpoint signaling"/>
    <property type="evidence" value="ECO:0007669"/>
    <property type="project" value="TreeGrafter"/>
</dbReference>
<evidence type="ECO:0000313" key="4">
    <source>
        <dbReference type="Proteomes" id="UP000006671"/>
    </source>
</evidence>
<evidence type="ECO:0000259" key="2">
    <source>
        <dbReference type="PROSITE" id="PS50011"/>
    </source>
</evidence>
<protein>
    <submittedName>
        <fullName evidence="3">Predicted protein</fullName>
    </submittedName>
</protein>
<dbReference type="GO" id="GO:0005737">
    <property type="term" value="C:cytoplasm"/>
    <property type="evidence" value="ECO:0007669"/>
    <property type="project" value="TreeGrafter"/>
</dbReference>
<dbReference type="Pfam" id="PF00069">
    <property type="entry name" value="Pkinase"/>
    <property type="match status" value="1"/>
</dbReference>
<dbReference type="PANTHER" id="PTHR44167">
    <property type="entry name" value="OVARIAN-SPECIFIC SERINE/THREONINE-PROTEIN KINASE LOK-RELATED"/>
    <property type="match status" value="1"/>
</dbReference>
<feature type="region of interest" description="Disordered" evidence="1">
    <location>
        <begin position="1137"/>
        <end position="1164"/>
    </location>
</feature>
<dbReference type="eggNOG" id="KOG0596">
    <property type="taxonomic scope" value="Eukaryota"/>
</dbReference>
<dbReference type="EMBL" id="GG738851">
    <property type="protein sequence ID" value="EFC48283.1"/>
    <property type="molecule type" value="Genomic_DNA"/>
</dbReference>
<dbReference type="Proteomes" id="UP000006671">
    <property type="component" value="Unassembled WGS sequence"/>
</dbReference>
<dbReference type="InterPro" id="IPR011009">
    <property type="entry name" value="Kinase-like_dom_sf"/>
</dbReference>
<feature type="domain" description="Protein kinase" evidence="2">
    <location>
        <begin position="771"/>
        <end position="1083"/>
    </location>
</feature>
<accession>D2V3Y7</accession>
<dbReference type="GeneID" id="8848362"/>
<dbReference type="SUPFAM" id="SSF56112">
    <property type="entry name" value="Protein kinase-like (PK-like)"/>
    <property type="match status" value="1"/>
</dbReference>
<dbReference type="GO" id="GO:0005634">
    <property type="term" value="C:nucleus"/>
    <property type="evidence" value="ECO:0007669"/>
    <property type="project" value="TreeGrafter"/>
</dbReference>
<dbReference type="PROSITE" id="PS50011">
    <property type="entry name" value="PROTEIN_KINASE_DOM"/>
    <property type="match status" value="1"/>
</dbReference>
<dbReference type="InterPro" id="IPR025197">
    <property type="entry name" value="DUF4116"/>
</dbReference>
<dbReference type="SMART" id="SM00220">
    <property type="entry name" value="S_TKc"/>
    <property type="match status" value="1"/>
</dbReference>
<feature type="compositionally biased region" description="Polar residues" evidence="1">
    <location>
        <begin position="182"/>
        <end position="192"/>
    </location>
</feature>
<dbReference type="GO" id="GO:0005524">
    <property type="term" value="F:ATP binding"/>
    <property type="evidence" value="ECO:0007669"/>
    <property type="project" value="InterPro"/>
</dbReference>
<gene>
    <name evidence="3" type="ORF">NAEGRDRAFT_57050</name>
</gene>
<feature type="region of interest" description="Disordered" evidence="1">
    <location>
        <begin position="152"/>
        <end position="192"/>
    </location>
</feature>
<name>D2V3Y7_NAEGR</name>
<dbReference type="InParanoid" id="D2V3Y7"/>
<reference evidence="3 4" key="1">
    <citation type="journal article" date="2010" name="Cell">
        <title>The genome of Naegleria gruberi illuminates early eukaryotic versatility.</title>
        <authorList>
            <person name="Fritz-Laylin L.K."/>
            <person name="Prochnik S.E."/>
            <person name="Ginger M.L."/>
            <person name="Dacks J.B."/>
            <person name="Carpenter M.L."/>
            <person name="Field M.C."/>
            <person name="Kuo A."/>
            <person name="Paredez A."/>
            <person name="Chapman J."/>
            <person name="Pham J."/>
            <person name="Shu S."/>
            <person name="Neupane R."/>
            <person name="Cipriano M."/>
            <person name="Mancuso J."/>
            <person name="Tu H."/>
            <person name="Salamov A."/>
            <person name="Lindquist E."/>
            <person name="Shapiro H."/>
            <person name="Lucas S."/>
            <person name="Grigoriev I.V."/>
            <person name="Cande W.Z."/>
            <person name="Fulton C."/>
            <person name="Rokhsar D.S."/>
            <person name="Dawson S.C."/>
        </authorList>
    </citation>
    <scope>NUCLEOTIDE SEQUENCE [LARGE SCALE GENOMIC DNA]</scope>
    <source>
        <strain evidence="3 4">NEG-M</strain>
    </source>
</reference>
<evidence type="ECO:0000313" key="3">
    <source>
        <dbReference type="EMBL" id="EFC48283.1"/>
    </source>
</evidence>
<dbReference type="AlphaFoldDB" id="D2V3Y7"/>
<feature type="region of interest" description="Disordered" evidence="1">
    <location>
        <begin position="47"/>
        <end position="67"/>
    </location>
</feature>
<dbReference type="KEGG" id="ngr:NAEGRDRAFT_57050"/>
<sequence length="1164" mass="133645">MEEQKDAKLFRTISVDQEEEIILHHVDSNNYMNEVKLFIQSDAMSTMSSNTTTNLSSSSKLLTDDHHDDENNSTCTINNNLNNTTTTITNSATTTISSQENNNLNIIDASTTSSENSELFNVLPDDNNNYQMQQIKSESPRVSTVIETKVTISTQSAAEDDHQEEENDEHAIDDPMQESPAKPQQDNVQQNNSNLSPFELMMAKLESNKSATSKLIFKRKNVDLLGESTSSAFQPQASSSMDSSNPIVESDGVGLIGESPGLEDEHLLLNNFSVQQTLFGAGKMELIGNCTIEFHTKSNKVIKYDRDQVLRITLNNGFYLQYADDKFKKDKDLVLQVISRYGRGLEFVDESLKKDKEVVLAAVKHDGFALKFAHHSLKKDRTIVWEAISQNGNALRFADAIFQNDREIVLRSVRIAGGALQHASDLLKVDHLVVFEAVKQSGHAIQFAHSSFKKDRELALKCCKIGDNSFEYVDGSFKKEREFVLESVKSFGTALLHVHEPFKKDKEIVFEAIKQSPSAFFSADDSFRKKDREFILKVAKCDEGAIYWTDYSIQSETLFAFIYSFSLKADQKEWIKGLNSTLYENIEKAKAESIQTCLSRDVIGMYSNKFSEEAYLFCCLALPDTYPKPVGNIFNFNQSYSSQFVEKLIIVQILKSISSLDSTCSASVSKTIDYYLFLFKLDRFLDESNVKSTNYSKLGSVVMEISSKFETSYYSKTDIGIALLFFKDWISRFKHFDDHRETLAQYKQVGGDFSKIMRVITQFHYYSNNDYDVVSVLGYGGEGAAFKAFSKKLNELVAIKIKFEKEDEKSSEERIQFIRRNDIEGKIKCHDCNLIDGYMYSIMELGEETLSDYIDRNRTYYQNKQYSKEHFIEILIIFNKILQAVKSIHDHNISHRDLDPKNVVKVKDRYKIIDFDIAKVIKTGNSITLTVGKFAYMSPEVSHDNYSEEMLNNEDKLSNNIGNVTTSCDIFSLGCILLKLLTNCSLRLDREFVTVINNFEKYDGNYQYFTDNGFYFYSILIDLLKEKKLHHAIQQTVNQFVDPEWEVNEILIKCLITMIQKDPTQRLDCFIHSNVLTKVIDFLKGENNMTLNQILKDMENYKEINELKDIPQIIEENEQLKNENVELKRMIENLEEKSRKDKEENQMLMKKLEEMEKRTKELEK</sequence>
<proteinExistence type="predicted"/>
<evidence type="ECO:0000256" key="1">
    <source>
        <dbReference type="SAM" id="MobiDB-lite"/>
    </source>
</evidence>
<keyword evidence="4" id="KW-1185">Reference proteome</keyword>
<organism evidence="4">
    <name type="scientific">Naegleria gruberi</name>
    <name type="common">Amoeba</name>
    <dbReference type="NCBI Taxonomy" id="5762"/>
    <lineage>
        <taxon>Eukaryota</taxon>
        <taxon>Discoba</taxon>
        <taxon>Heterolobosea</taxon>
        <taxon>Tetramitia</taxon>
        <taxon>Eutetramitia</taxon>
        <taxon>Vahlkampfiidae</taxon>
        <taxon>Naegleria</taxon>
    </lineage>
</organism>
<dbReference type="Pfam" id="PF13475">
    <property type="entry name" value="DUF4116"/>
    <property type="match status" value="4"/>
</dbReference>
<dbReference type="VEuPathDB" id="AmoebaDB:NAEGRDRAFT_57050"/>